<dbReference type="OrthoDB" id="9800058at2"/>
<dbReference type="InterPro" id="IPR006439">
    <property type="entry name" value="HAD-SF_hydro_IA"/>
</dbReference>
<dbReference type="NCBIfam" id="TIGR01549">
    <property type="entry name" value="HAD-SF-IA-v1"/>
    <property type="match status" value="1"/>
</dbReference>
<dbReference type="PANTHER" id="PTHR43481:SF4">
    <property type="entry name" value="GLYCEROL-1-PHOSPHATE PHOSPHOHYDROLASE 1-RELATED"/>
    <property type="match status" value="1"/>
</dbReference>
<dbReference type="AlphaFoldDB" id="A0A1Q2CY90"/>
<dbReference type="GO" id="GO:0050308">
    <property type="term" value="F:sugar-phosphatase activity"/>
    <property type="evidence" value="ECO:0007669"/>
    <property type="project" value="TreeGrafter"/>
</dbReference>
<keyword evidence="2" id="KW-1185">Reference proteome</keyword>
<sequence>MRFEVDAILFDIDGTLVDSTAAVERTWSVWADAHAVDIDELLSVSHGRRSKDTIAMFLPEVGRADAVRFLDDLETLDLDGITALPATADLLASLPAHRWAVVTSGNRSLMQARLRTAGLPIPEVMVTSEDVSNGKPDPQGYRLAAQQLGFAPQRCLVVEDAPPDIGAGLAAGGPVLGVATSHPASAITEAHAVVDDLSTVSVTATDSGLVVEVPDPA</sequence>
<evidence type="ECO:0000313" key="2">
    <source>
        <dbReference type="Proteomes" id="UP000188235"/>
    </source>
</evidence>
<dbReference type="NCBIfam" id="TIGR01509">
    <property type="entry name" value="HAD-SF-IA-v3"/>
    <property type="match status" value="1"/>
</dbReference>
<dbReference type="SUPFAM" id="SSF56784">
    <property type="entry name" value="HAD-like"/>
    <property type="match status" value="1"/>
</dbReference>
<proteinExistence type="predicted"/>
<dbReference type="Gene3D" id="3.40.50.1000">
    <property type="entry name" value="HAD superfamily/HAD-like"/>
    <property type="match status" value="1"/>
</dbReference>
<dbReference type="SFLD" id="SFLDG01129">
    <property type="entry name" value="C1.5:_HAD__Beta-PGM__Phosphata"/>
    <property type="match status" value="1"/>
</dbReference>
<organism evidence="1 2">
    <name type="scientific">Tessaracoccus flavescens</name>
    <dbReference type="NCBI Taxonomy" id="399497"/>
    <lineage>
        <taxon>Bacteria</taxon>
        <taxon>Bacillati</taxon>
        <taxon>Actinomycetota</taxon>
        <taxon>Actinomycetes</taxon>
        <taxon>Propionibacteriales</taxon>
        <taxon>Propionibacteriaceae</taxon>
        <taxon>Tessaracoccus</taxon>
    </lineage>
</organism>
<gene>
    <name evidence="1" type="ORF">BW733_09755</name>
</gene>
<dbReference type="RefSeq" id="WP_077350030.1">
    <property type="nucleotide sequence ID" value="NZ_CP019607.1"/>
</dbReference>
<evidence type="ECO:0000313" key="1">
    <source>
        <dbReference type="EMBL" id="AQP51068.1"/>
    </source>
</evidence>
<dbReference type="EMBL" id="CP019607">
    <property type="protein sequence ID" value="AQP51068.1"/>
    <property type="molecule type" value="Genomic_DNA"/>
</dbReference>
<reference evidence="1 2" key="1">
    <citation type="journal article" date="2008" name="Int. J. Syst. Evol. Microbiol.">
        <title>Tessaracoccus flavescens sp. nov., isolated from marine sediment.</title>
        <authorList>
            <person name="Lee D.W."/>
            <person name="Lee S.D."/>
        </authorList>
    </citation>
    <scope>NUCLEOTIDE SEQUENCE [LARGE SCALE GENOMIC DNA]</scope>
    <source>
        <strain evidence="1 2">SST-39T</strain>
    </source>
</reference>
<dbReference type="PRINTS" id="PR00413">
    <property type="entry name" value="HADHALOGNASE"/>
</dbReference>
<dbReference type="Proteomes" id="UP000188235">
    <property type="component" value="Chromosome"/>
</dbReference>
<dbReference type="InterPro" id="IPR036412">
    <property type="entry name" value="HAD-like_sf"/>
</dbReference>
<dbReference type="STRING" id="399497.BW733_09755"/>
<dbReference type="InterPro" id="IPR023214">
    <property type="entry name" value="HAD_sf"/>
</dbReference>
<dbReference type="KEGG" id="tfa:BW733_09755"/>
<dbReference type="Gene3D" id="1.10.150.240">
    <property type="entry name" value="Putative phosphatase, domain 2"/>
    <property type="match status" value="1"/>
</dbReference>
<dbReference type="InterPro" id="IPR051806">
    <property type="entry name" value="HAD-like_SPP"/>
</dbReference>
<dbReference type="PANTHER" id="PTHR43481">
    <property type="entry name" value="FRUCTOSE-1-PHOSPHATE PHOSPHATASE"/>
    <property type="match status" value="1"/>
</dbReference>
<protein>
    <submittedName>
        <fullName evidence="1">Phosphatase</fullName>
    </submittedName>
</protein>
<accession>A0A1Q2CY90</accession>
<dbReference type="SFLD" id="SFLDS00003">
    <property type="entry name" value="Haloacid_Dehalogenase"/>
    <property type="match status" value="1"/>
</dbReference>
<dbReference type="Pfam" id="PF00702">
    <property type="entry name" value="Hydrolase"/>
    <property type="match status" value="1"/>
</dbReference>
<dbReference type="InterPro" id="IPR023198">
    <property type="entry name" value="PGP-like_dom2"/>
</dbReference>
<name>A0A1Q2CY90_9ACTN</name>